<dbReference type="GeneID" id="9685840"/>
<dbReference type="InterPro" id="IPR029063">
    <property type="entry name" value="SAM-dependent_MTases_sf"/>
</dbReference>
<sequence>MRASILSRASGDVLELGVGTGLNLPRYDAANITTLTAVDISDGMLELAVERAMTNLGDAFRALPFDDASFDCVVDTFSLCVFEDPSRAMREVRRVLRPDGVALLVEHSRAPGALGWYQDLTAAPVKSLAKGCAWNQDVRKICEDAGLIVTSSAPSLFGTLLTVEATPGPPPEA</sequence>
<evidence type="ECO:0000256" key="1">
    <source>
        <dbReference type="ARBA" id="ARBA00022603"/>
    </source>
</evidence>
<dbReference type="GO" id="GO:0032259">
    <property type="term" value="P:methylation"/>
    <property type="evidence" value="ECO:0007669"/>
    <property type="project" value="UniProtKB-KW"/>
</dbReference>
<dbReference type="PROSITE" id="PS01184">
    <property type="entry name" value="UBIE_2"/>
    <property type="match status" value="1"/>
</dbReference>
<gene>
    <name evidence="5" type="ORF">MICPUCDRAFT_27983</name>
</gene>
<dbReference type="PANTHER" id="PTHR42912">
    <property type="entry name" value="METHYLTRANSFERASE"/>
    <property type="match status" value="1"/>
</dbReference>
<dbReference type="STRING" id="564608.C1MXI4"/>
<dbReference type="eggNOG" id="KOG4300">
    <property type="taxonomic scope" value="Eukaryota"/>
</dbReference>
<dbReference type="CDD" id="cd02440">
    <property type="entry name" value="AdoMet_MTases"/>
    <property type="match status" value="1"/>
</dbReference>
<accession>C1MXI4</accession>
<feature type="non-terminal residue" evidence="5">
    <location>
        <position position="173"/>
    </location>
</feature>
<dbReference type="GO" id="GO:0008757">
    <property type="term" value="F:S-adenosylmethionine-dependent methyltransferase activity"/>
    <property type="evidence" value="ECO:0007669"/>
    <property type="project" value="InterPro"/>
</dbReference>
<dbReference type="Proteomes" id="UP000001876">
    <property type="component" value="Unassembled WGS sequence"/>
</dbReference>
<dbReference type="InterPro" id="IPR050508">
    <property type="entry name" value="Methyltransf_Superfamily"/>
</dbReference>
<dbReference type="EMBL" id="GG663742">
    <property type="protein sequence ID" value="EEH55467.1"/>
    <property type="molecule type" value="Genomic_DNA"/>
</dbReference>
<dbReference type="InterPro" id="IPR023576">
    <property type="entry name" value="UbiE/COQ5_MeTrFase_CS"/>
</dbReference>
<dbReference type="OMA" id="FEYFICK"/>
<dbReference type="SUPFAM" id="SSF53335">
    <property type="entry name" value="S-adenosyl-L-methionine-dependent methyltransferases"/>
    <property type="match status" value="1"/>
</dbReference>
<dbReference type="Pfam" id="PF08241">
    <property type="entry name" value="Methyltransf_11"/>
    <property type="match status" value="1"/>
</dbReference>
<evidence type="ECO:0000313" key="6">
    <source>
        <dbReference type="Proteomes" id="UP000001876"/>
    </source>
</evidence>
<keyword evidence="2" id="KW-0808">Transferase</keyword>
<dbReference type="InterPro" id="IPR013216">
    <property type="entry name" value="Methyltransf_11"/>
</dbReference>
<protein>
    <submittedName>
        <fullName evidence="5">Predicted protein</fullName>
    </submittedName>
</protein>
<proteinExistence type="predicted"/>
<evidence type="ECO:0000256" key="3">
    <source>
        <dbReference type="ARBA" id="ARBA00022691"/>
    </source>
</evidence>
<feature type="domain" description="Methyltransferase type 11" evidence="4">
    <location>
        <begin position="14"/>
        <end position="103"/>
    </location>
</feature>
<name>C1MXI4_MICPC</name>
<keyword evidence="1" id="KW-0489">Methyltransferase</keyword>
<dbReference type="RefSeq" id="XP_003060698.1">
    <property type="nucleotide sequence ID" value="XM_003060652.1"/>
</dbReference>
<reference evidence="5 6" key="1">
    <citation type="journal article" date="2009" name="Science">
        <title>Green evolution and dynamic adaptations revealed by genomes of the marine picoeukaryotes Micromonas.</title>
        <authorList>
            <person name="Worden A.Z."/>
            <person name="Lee J.H."/>
            <person name="Mock T."/>
            <person name="Rouze P."/>
            <person name="Simmons M.P."/>
            <person name="Aerts A.L."/>
            <person name="Allen A.E."/>
            <person name="Cuvelier M.L."/>
            <person name="Derelle E."/>
            <person name="Everett M.V."/>
            <person name="Foulon E."/>
            <person name="Grimwood J."/>
            <person name="Gundlach H."/>
            <person name="Henrissat B."/>
            <person name="Napoli C."/>
            <person name="McDonald S.M."/>
            <person name="Parker M.S."/>
            <person name="Rombauts S."/>
            <person name="Salamov A."/>
            <person name="Von Dassow P."/>
            <person name="Badger J.H."/>
            <person name="Coutinho P.M."/>
            <person name="Demir E."/>
            <person name="Dubchak I."/>
            <person name="Gentemann C."/>
            <person name="Eikrem W."/>
            <person name="Gready J.E."/>
            <person name="John U."/>
            <person name="Lanier W."/>
            <person name="Lindquist E.A."/>
            <person name="Lucas S."/>
            <person name="Mayer K.F."/>
            <person name="Moreau H."/>
            <person name="Not F."/>
            <person name="Otillar R."/>
            <person name="Panaud O."/>
            <person name="Pangilinan J."/>
            <person name="Paulsen I."/>
            <person name="Piegu B."/>
            <person name="Poliakov A."/>
            <person name="Robbens S."/>
            <person name="Schmutz J."/>
            <person name="Toulza E."/>
            <person name="Wyss T."/>
            <person name="Zelensky A."/>
            <person name="Zhou K."/>
            <person name="Armbrust E.V."/>
            <person name="Bhattacharya D."/>
            <person name="Goodenough U.W."/>
            <person name="Van de Peer Y."/>
            <person name="Grigoriev I.V."/>
        </authorList>
    </citation>
    <scope>NUCLEOTIDE SEQUENCE [LARGE SCALE GENOMIC DNA]</scope>
    <source>
        <strain evidence="5 6">CCMP1545</strain>
    </source>
</reference>
<dbReference type="OrthoDB" id="416496at2759"/>
<dbReference type="AlphaFoldDB" id="C1MXI4"/>
<organism evidence="6">
    <name type="scientific">Micromonas pusilla (strain CCMP1545)</name>
    <name type="common">Picoplanktonic green alga</name>
    <dbReference type="NCBI Taxonomy" id="564608"/>
    <lineage>
        <taxon>Eukaryota</taxon>
        <taxon>Viridiplantae</taxon>
        <taxon>Chlorophyta</taxon>
        <taxon>Mamiellophyceae</taxon>
        <taxon>Mamiellales</taxon>
        <taxon>Mamiellaceae</taxon>
        <taxon>Micromonas</taxon>
    </lineage>
</organism>
<dbReference type="PANTHER" id="PTHR42912:SF96">
    <property type="entry name" value="METHYLTRANSFERASE DOMAIN-CONTAINING PROTEIN"/>
    <property type="match status" value="1"/>
</dbReference>
<evidence type="ECO:0000259" key="4">
    <source>
        <dbReference type="Pfam" id="PF08241"/>
    </source>
</evidence>
<dbReference type="Gene3D" id="3.40.50.150">
    <property type="entry name" value="Vaccinia Virus protein VP39"/>
    <property type="match status" value="1"/>
</dbReference>
<keyword evidence="3" id="KW-0949">S-adenosyl-L-methionine</keyword>
<dbReference type="KEGG" id="mpp:MICPUCDRAFT_27983"/>
<evidence type="ECO:0000313" key="5">
    <source>
        <dbReference type="EMBL" id="EEH55467.1"/>
    </source>
</evidence>
<evidence type="ECO:0000256" key="2">
    <source>
        <dbReference type="ARBA" id="ARBA00022679"/>
    </source>
</evidence>
<keyword evidence="6" id="KW-1185">Reference proteome</keyword>